<comment type="caution">
    <text evidence="1">The sequence shown here is derived from an EMBL/GenBank/DDBJ whole genome shotgun (WGS) entry which is preliminary data.</text>
</comment>
<proteinExistence type="predicted"/>
<name>A0A2P5DI02_PARAD</name>
<evidence type="ECO:0000313" key="2">
    <source>
        <dbReference type="Proteomes" id="UP000237105"/>
    </source>
</evidence>
<dbReference type="EMBL" id="JXTB01000036">
    <property type="protein sequence ID" value="PON72939.1"/>
    <property type="molecule type" value="Genomic_DNA"/>
</dbReference>
<organism evidence="1 2">
    <name type="scientific">Parasponia andersonii</name>
    <name type="common">Sponia andersonii</name>
    <dbReference type="NCBI Taxonomy" id="3476"/>
    <lineage>
        <taxon>Eukaryota</taxon>
        <taxon>Viridiplantae</taxon>
        <taxon>Streptophyta</taxon>
        <taxon>Embryophyta</taxon>
        <taxon>Tracheophyta</taxon>
        <taxon>Spermatophyta</taxon>
        <taxon>Magnoliopsida</taxon>
        <taxon>eudicotyledons</taxon>
        <taxon>Gunneridae</taxon>
        <taxon>Pentapetalae</taxon>
        <taxon>rosids</taxon>
        <taxon>fabids</taxon>
        <taxon>Rosales</taxon>
        <taxon>Cannabaceae</taxon>
        <taxon>Parasponia</taxon>
    </lineage>
</organism>
<evidence type="ECO:0000313" key="1">
    <source>
        <dbReference type="EMBL" id="PON72939.1"/>
    </source>
</evidence>
<sequence length="65" mass="7106">MGGIACREYSVDVEKGIRVDDYVAALERWRSSTCAMDLEIEFVGATSQFSVGLMTRGGEQYGHVG</sequence>
<dbReference type="AlphaFoldDB" id="A0A2P5DI02"/>
<reference evidence="2" key="1">
    <citation type="submission" date="2016-06" db="EMBL/GenBank/DDBJ databases">
        <title>Parallel loss of symbiosis genes in relatives of nitrogen-fixing non-legume Parasponia.</title>
        <authorList>
            <person name="Van Velzen R."/>
            <person name="Holmer R."/>
            <person name="Bu F."/>
            <person name="Rutten L."/>
            <person name="Van Zeijl A."/>
            <person name="Liu W."/>
            <person name="Santuari L."/>
            <person name="Cao Q."/>
            <person name="Sharma T."/>
            <person name="Shen D."/>
            <person name="Roswanjaya Y."/>
            <person name="Wardhani T."/>
            <person name="Kalhor M.S."/>
            <person name="Jansen J."/>
            <person name="Van den Hoogen J."/>
            <person name="Gungor B."/>
            <person name="Hartog M."/>
            <person name="Hontelez J."/>
            <person name="Verver J."/>
            <person name="Yang W.-C."/>
            <person name="Schijlen E."/>
            <person name="Repin R."/>
            <person name="Schilthuizen M."/>
            <person name="Schranz E."/>
            <person name="Heidstra R."/>
            <person name="Miyata K."/>
            <person name="Fedorova E."/>
            <person name="Kohlen W."/>
            <person name="Bisseling T."/>
            <person name="Smit S."/>
            <person name="Geurts R."/>
        </authorList>
    </citation>
    <scope>NUCLEOTIDE SEQUENCE [LARGE SCALE GENOMIC DNA]</scope>
    <source>
        <strain evidence="2">cv. WU1-14</strain>
    </source>
</reference>
<accession>A0A2P5DI02</accession>
<gene>
    <name evidence="1" type="ORF">PanWU01x14_060890</name>
</gene>
<keyword evidence="2" id="KW-1185">Reference proteome</keyword>
<protein>
    <submittedName>
        <fullName evidence="1">Uncharacterized protein</fullName>
    </submittedName>
</protein>
<dbReference type="Proteomes" id="UP000237105">
    <property type="component" value="Unassembled WGS sequence"/>
</dbReference>